<dbReference type="Gene3D" id="3.90.580.10">
    <property type="entry name" value="Zinc finger, CHC2-type domain"/>
    <property type="match status" value="1"/>
</dbReference>
<keyword evidence="3 12" id="KW-0808">Transferase</keyword>
<dbReference type="InterPro" id="IPR037068">
    <property type="entry name" value="DNA_primase_core_N_sf"/>
</dbReference>
<dbReference type="Pfam" id="PF08275">
    <property type="entry name" value="DNAG_N"/>
    <property type="match status" value="1"/>
</dbReference>
<evidence type="ECO:0000256" key="5">
    <source>
        <dbReference type="ARBA" id="ARBA00022705"/>
    </source>
</evidence>
<dbReference type="Pfam" id="PF10410">
    <property type="entry name" value="DnaB_bind"/>
    <property type="match status" value="1"/>
</dbReference>
<dbReference type="GO" id="GO:0000428">
    <property type="term" value="C:DNA-directed RNA polymerase complex"/>
    <property type="evidence" value="ECO:0007669"/>
    <property type="project" value="UniProtKB-KW"/>
</dbReference>
<dbReference type="InterPro" id="IPR006295">
    <property type="entry name" value="DNA_primase_DnaG"/>
</dbReference>
<dbReference type="FunFam" id="3.40.1360.10:FF:000002">
    <property type="entry name" value="DNA primase"/>
    <property type="match status" value="1"/>
</dbReference>
<comment type="subunit">
    <text evidence="12">Monomer. Interacts with DnaB.</text>
</comment>
<dbReference type="InterPro" id="IPR036977">
    <property type="entry name" value="DNA_primase_Znf_CHC2"/>
</dbReference>
<protein>
    <recommendedName>
        <fullName evidence="12 13">DNA primase</fullName>
        <ecNumber evidence="12">2.7.7.101</ecNumber>
    </recommendedName>
</protein>
<dbReference type="InterPro" id="IPR016136">
    <property type="entry name" value="DNA_helicase_N/primase_C"/>
</dbReference>
<evidence type="ECO:0000256" key="3">
    <source>
        <dbReference type="ARBA" id="ARBA00022679"/>
    </source>
</evidence>
<dbReference type="GO" id="GO:1990077">
    <property type="term" value="C:primosome complex"/>
    <property type="evidence" value="ECO:0007669"/>
    <property type="project" value="UniProtKB-KW"/>
</dbReference>
<proteinExistence type="inferred from homology"/>
<dbReference type="InterPro" id="IPR050219">
    <property type="entry name" value="DnaG_primase"/>
</dbReference>
<gene>
    <name evidence="12 16" type="primary">dnaG</name>
    <name evidence="16" type="ORF">RM544_11300</name>
</gene>
<dbReference type="InterPro" id="IPR013264">
    <property type="entry name" value="DNAG_N"/>
</dbReference>
<dbReference type="HAMAP" id="MF_00974">
    <property type="entry name" value="DNA_primase_DnaG"/>
    <property type="match status" value="1"/>
</dbReference>
<evidence type="ECO:0000256" key="10">
    <source>
        <dbReference type="ARBA" id="ARBA00023125"/>
    </source>
</evidence>
<feature type="domain" description="Toprim" evidence="15">
    <location>
        <begin position="262"/>
        <end position="344"/>
    </location>
</feature>
<dbReference type="InterPro" id="IPR030846">
    <property type="entry name" value="DnaG_bac"/>
</dbReference>
<dbReference type="FunFam" id="3.90.980.10:FF:000001">
    <property type="entry name" value="DNA primase"/>
    <property type="match status" value="1"/>
</dbReference>
<dbReference type="PANTHER" id="PTHR30313">
    <property type="entry name" value="DNA PRIMASE"/>
    <property type="match status" value="1"/>
</dbReference>
<keyword evidence="2 12" id="KW-0639">Primosome</keyword>
<dbReference type="GO" id="GO:0003899">
    <property type="term" value="F:DNA-directed RNA polymerase activity"/>
    <property type="evidence" value="ECO:0007669"/>
    <property type="project" value="UniProtKB-UniRule"/>
</dbReference>
<dbReference type="InterPro" id="IPR013173">
    <property type="entry name" value="DNA_primase_DnaG_DnaB-bd_dom"/>
</dbReference>
<keyword evidence="6 12" id="KW-0479">Metal-binding</keyword>
<dbReference type="SUPFAM" id="SSF56731">
    <property type="entry name" value="DNA primase core"/>
    <property type="match status" value="1"/>
</dbReference>
<feature type="zinc finger region" description="CHC2-type" evidence="12 14">
    <location>
        <begin position="40"/>
        <end position="64"/>
    </location>
</feature>
<comment type="caution">
    <text evidence="16">The sequence shown here is derived from an EMBL/GenBank/DDBJ whole genome shotgun (WGS) entry which is preliminary data.</text>
</comment>
<dbReference type="SMART" id="SM00400">
    <property type="entry name" value="ZnF_CHCC"/>
    <property type="match status" value="1"/>
</dbReference>
<dbReference type="SUPFAM" id="SSF117023">
    <property type="entry name" value="DNA primase DnaG, C-terminal domain"/>
    <property type="match status" value="1"/>
</dbReference>
<dbReference type="Gene3D" id="3.90.980.10">
    <property type="entry name" value="DNA primase, catalytic core, N-terminal domain"/>
    <property type="match status" value="1"/>
</dbReference>
<dbReference type="SUPFAM" id="SSF57783">
    <property type="entry name" value="Zinc beta-ribbon"/>
    <property type="match status" value="1"/>
</dbReference>
<dbReference type="GO" id="GO:0003677">
    <property type="term" value="F:DNA binding"/>
    <property type="evidence" value="ECO:0007669"/>
    <property type="project" value="UniProtKB-KW"/>
</dbReference>
<keyword evidence="7 12" id="KW-0863">Zinc-finger</keyword>
<keyword evidence="11 12" id="KW-0804">Transcription</keyword>
<dbReference type="GO" id="GO:0006269">
    <property type="term" value="P:DNA replication, synthesis of primer"/>
    <property type="evidence" value="ECO:0007669"/>
    <property type="project" value="UniProtKB-UniRule"/>
</dbReference>
<dbReference type="InterPro" id="IPR034151">
    <property type="entry name" value="TOPRIM_DnaG_bac"/>
</dbReference>
<dbReference type="Gene3D" id="1.10.860.10">
    <property type="entry name" value="DNAb Helicase, Chain A"/>
    <property type="match status" value="1"/>
</dbReference>
<sequence>MAGRIPRDFIDDLVARSDIVDIIDARVKLKKAGKNHQACCPFHNEKSPSFSVSQEKQFYYCFGCGAKGNVISFLMEFDRLEFPEAIEELAKVYGMEVPREKGGAPAPTAQQKSQREQDYQLMESVTRYFQHQLKNHPEAPKVIDYLKGRGLSGDVVKAWDMGFAPPEWDSVLKTFGTDEHKQSRLLELKLISQNDNKKRFDFFRNRVMFPIRDKRGRVVGFGGRVMEDDGPKYLNSPETPIFHKGFELFGLFQARKNNRKLDRLLVVEGYMDVVALSQFDIQYAVAALGTATTPEHIQAMFKSTAEIVCCYDGDRAGREAAWRALENALPFLKDGVAMKFLFLPDGEDPDTMVRKIGKEAFEALLNDAVPLSKFFFDNLLQRHSVSSNEGKAALKAEAVPLIEKIQGDNQRDLLNFDLSRLFGEEAKETLARDMKDANSRKAPQKLDYKTPQKIKQSPLRMMLLLLMDSPHLAYECKNVQLAPLKHTAIPGIPLLIDLHAYCYANPKANTGMVLEAFREHPNVKHLAQLLDSDLISPGVNVKSEYVGCFKKLLKWHFTARLDELMAKAKFSELSEQEQKELNLLVMKLN</sequence>
<dbReference type="InterPro" id="IPR006171">
    <property type="entry name" value="TOPRIM_dom"/>
</dbReference>
<organism evidence="16 17">
    <name type="scientific">Brumicola blandensis</name>
    <dbReference type="NCBI Taxonomy" id="3075611"/>
    <lineage>
        <taxon>Bacteria</taxon>
        <taxon>Pseudomonadati</taxon>
        <taxon>Pseudomonadota</taxon>
        <taxon>Gammaproteobacteria</taxon>
        <taxon>Alteromonadales</taxon>
        <taxon>Alteromonadaceae</taxon>
        <taxon>Brumicola</taxon>
    </lineage>
</organism>
<keyword evidence="4 12" id="KW-0548">Nucleotidyltransferase</keyword>
<dbReference type="Pfam" id="PF08278">
    <property type="entry name" value="DnaG_DnaB_bind"/>
    <property type="match status" value="1"/>
</dbReference>
<dbReference type="InterPro" id="IPR019475">
    <property type="entry name" value="DNA_primase_DnaB-bd"/>
</dbReference>
<dbReference type="PANTHER" id="PTHR30313:SF2">
    <property type="entry name" value="DNA PRIMASE"/>
    <property type="match status" value="1"/>
</dbReference>
<name>A0AAW8R1G3_9ALTE</name>
<dbReference type="AlphaFoldDB" id="A0AAW8R1G3"/>
<evidence type="ECO:0000256" key="4">
    <source>
        <dbReference type="ARBA" id="ARBA00022695"/>
    </source>
</evidence>
<dbReference type="FunFam" id="3.90.580.10:FF:000001">
    <property type="entry name" value="DNA primase"/>
    <property type="match status" value="1"/>
</dbReference>
<dbReference type="CDD" id="cd03364">
    <property type="entry name" value="TOPRIM_DnaG_primases"/>
    <property type="match status" value="1"/>
</dbReference>
<keyword evidence="10 12" id="KW-0238">DNA-binding</keyword>
<dbReference type="EC" id="2.7.7.101" evidence="12"/>
<evidence type="ECO:0000256" key="9">
    <source>
        <dbReference type="ARBA" id="ARBA00022842"/>
    </source>
</evidence>
<evidence type="ECO:0000256" key="7">
    <source>
        <dbReference type="ARBA" id="ARBA00022771"/>
    </source>
</evidence>
<dbReference type="SMART" id="SM00766">
    <property type="entry name" value="DnaG_DnaB_bind"/>
    <property type="match status" value="1"/>
</dbReference>
<dbReference type="GO" id="GO:0008270">
    <property type="term" value="F:zinc ion binding"/>
    <property type="evidence" value="ECO:0007669"/>
    <property type="project" value="UniProtKB-UniRule"/>
</dbReference>
<keyword evidence="5 12" id="KW-0235">DNA replication</keyword>
<dbReference type="Pfam" id="PF01807">
    <property type="entry name" value="Zn_ribbon_DnaG"/>
    <property type="match status" value="1"/>
</dbReference>
<keyword evidence="17" id="KW-1185">Reference proteome</keyword>
<evidence type="ECO:0000313" key="17">
    <source>
        <dbReference type="Proteomes" id="UP001249020"/>
    </source>
</evidence>
<evidence type="ECO:0000256" key="12">
    <source>
        <dbReference type="HAMAP-Rule" id="MF_00974"/>
    </source>
</evidence>
<comment type="domain">
    <text evidence="12">Contains an N-terminal zinc-binding domain, a central core domain that contains the primase activity, and a C-terminal DnaB-binding domain.</text>
</comment>
<comment type="catalytic activity">
    <reaction evidence="12">
        <text>ssDNA + n NTP = ssDNA/pppN(pN)n-1 hybrid + (n-1) diphosphate.</text>
        <dbReference type="EC" id="2.7.7.101"/>
    </reaction>
</comment>
<comment type="cofactor">
    <cofactor evidence="12 13 14">
        <name>Zn(2+)</name>
        <dbReference type="ChEBI" id="CHEBI:29105"/>
    </cofactor>
    <text evidence="12 13 14">Binds 1 zinc ion per monomer.</text>
</comment>
<dbReference type="GO" id="GO:0005737">
    <property type="term" value="C:cytoplasm"/>
    <property type="evidence" value="ECO:0007669"/>
    <property type="project" value="TreeGrafter"/>
</dbReference>
<keyword evidence="1 12" id="KW-0240">DNA-directed RNA polymerase</keyword>
<dbReference type="PIRSF" id="PIRSF002811">
    <property type="entry name" value="DnaG"/>
    <property type="match status" value="1"/>
</dbReference>
<dbReference type="InterPro" id="IPR002694">
    <property type="entry name" value="Znf_CHC2"/>
</dbReference>
<dbReference type="Gene3D" id="1.20.50.20">
    <property type="entry name" value="DnaG, RNA polymerase domain, helical bundle"/>
    <property type="match status" value="1"/>
</dbReference>
<keyword evidence="9" id="KW-0460">Magnesium</keyword>
<dbReference type="Gene3D" id="3.40.1360.10">
    <property type="match status" value="1"/>
</dbReference>
<accession>A0AAW8R1G3</accession>
<evidence type="ECO:0000256" key="14">
    <source>
        <dbReference type="PIRSR" id="PIRSR002811-1"/>
    </source>
</evidence>
<evidence type="ECO:0000256" key="8">
    <source>
        <dbReference type="ARBA" id="ARBA00022833"/>
    </source>
</evidence>
<dbReference type="Proteomes" id="UP001249020">
    <property type="component" value="Unassembled WGS sequence"/>
</dbReference>
<evidence type="ECO:0000256" key="1">
    <source>
        <dbReference type="ARBA" id="ARBA00022478"/>
    </source>
</evidence>
<comment type="function">
    <text evidence="12 13">RNA polymerase that catalyzes the synthesis of short RNA molecules used as primers for DNA polymerase during DNA replication.</text>
</comment>
<evidence type="ECO:0000256" key="11">
    <source>
        <dbReference type="ARBA" id="ARBA00023163"/>
    </source>
</evidence>
<evidence type="ECO:0000313" key="16">
    <source>
        <dbReference type="EMBL" id="MDT0583126.1"/>
    </source>
</evidence>
<dbReference type="SMART" id="SM00493">
    <property type="entry name" value="TOPRIM"/>
    <property type="match status" value="1"/>
</dbReference>
<reference evidence="16 17" key="1">
    <citation type="submission" date="2023-09" db="EMBL/GenBank/DDBJ databases">
        <authorList>
            <person name="Rey-Velasco X."/>
        </authorList>
    </citation>
    <scope>NUCLEOTIDE SEQUENCE [LARGE SCALE GENOMIC DNA]</scope>
    <source>
        <strain evidence="16 17">W409</strain>
    </source>
</reference>
<dbReference type="Pfam" id="PF13155">
    <property type="entry name" value="Toprim_2"/>
    <property type="match status" value="1"/>
</dbReference>
<evidence type="ECO:0000256" key="13">
    <source>
        <dbReference type="PIRNR" id="PIRNR002811"/>
    </source>
</evidence>
<keyword evidence="8 12" id="KW-0862">Zinc</keyword>
<evidence type="ECO:0000259" key="15">
    <source>
        <dbReference type="PROSITE" id="PS50880"/>
    </source>
</evidence>
<comment type="similarity">
    <text evidence="12 13">Belongs to the DnaG primase family.</text>
</comment>
<evidence type="ECO:0000256" key="6">
    <source>
        <dbReference type="ARBA" id="ARBA00022723"/>
    </source>
</evidence>
<dbReference type="NCBIfam" id="TIGR01391">
    <property type="entry name" value="dnaG"/>
    <property type="match status" value="1"/>
</dbReference>
<evidence type="ECO:0000256" key="2">
    <source>
        <dbReference type="ARBA" id="ARBA00022515"/>
    </source>
</evidence>
<dbReference type="PROSITE" id="PS50880">
    <property type="entry name" value="TOPRIM"/>
    <property type="match status" value="1"/>
</dbReference>
<dbReference type="EMBL" id="JAVRIE010000004">
    <property type="protein sequence ID" value="MDT0583126.1"/>
    <property type="molecule type" value="Genomic_DNA"/>
</dbReference>
<dbReference type="RefSeq" id="WP_311361898.1">
    <property type="nucleotide sequence ID" value="NZ_JAVRIE010000004.1"/>
</dbReference>